<organism evidence="3 4">
    <name type="scientific">Adineta ricciae</name>
    <name type="common">Rotifer</name>
    <dbReference type="NCBI Taxonomy" id="249248"/>
    <lineage>
        <taxon>Eukaryota</taxon>
        <taxon>Metazoa</taxon>
        <taxon>Spiralia</taxon>
        <taxon>Gnathifera</taxon>
        <taxon>Rotifera</taxon>
        <taxon>Eurotatoria</taxon>
        <taxon>Bdelloidea</taxon>
        <taxon>Adinetida</taxon>
        <taxon>Adinetidae</taxon>
        <taxon>Adineta</taxon>
    </lineage>
</organism>
<reference evidence="3" key="1">
    <citation type="submission" date="2021-02" db="EMBL/GenBank/DDBJ databases">
        <authorList>
            <person name="Nowell W R."/>
        </authorList>
    </citation>
    <scope>NUCLEOTIDE SEQUENCE</scope>
</reference>
<keyword evidence="1" id="KW-0812">Transmembrane</keyword>
<feature type="transmembrane region" description="Helical" evidence="1">
    <location>
        <begin position="156"/>
        <end position="176"/>
    </location>
</feature>
<accession>A0A813PXL7</accession>
<gene>
    <name evidence="3" type="ORF">XAT740_LOCUS854</name>
</gene>
<keyword evidence="1" id="KW-0472">Membrane</keyword>
<keyword evidence="2" id="KW-0732">Signal</keyword>
<dbReference type="EMBL" id="CAJNOR010000024">
    <property type="protein sequence ID" value="CAF0759417.1"/>
    <property type="molecule type" value="Genomic_DNA"/>
</dbReference>
<evidence type="ECO:0000313" key="4">
    <source>
        <dbReference type="Proteomes" id="UP000663828"/>
    </source>
</evidence>
<feature type="chain" id="PRO_5032582683" evidence="2">
    <location>
        <begin position="19"/>
        <end position="177"/>
    </location>
</feature>
<evidence type="ECO:0000313" key="3">
    <source>
        <dbReference type="EMBL" id="CAF0759417.1"/>
    </source>
</evidence>
<dbReference type="Proteomes" id="UP000663828">
    <property type="component" value="Unassembled WGS sequence"/>
</dbReference>
<feature type="signal peptide" evidence="2">
    <location>
        <begin position="1"/>
        <end position="18"/>
    </location>
</feature>
<comment type="caution">
    <text evidence="3">The sequence shown here is derived from an EMBL/GenBank/DDBJ whole genome shotgun (WGS) entry which is preliminary data.</text>
</comment>
<protein>
    <submittedName>
        <fullName evidence="3">Uncharacterized protein</fullName>
    </submittedName>
</protein>
<proteinExistence type="predicted"/>
<keyword evidence="1" id="KW-1133">Transmembrane helix</keyword>
<name>A0A813PXL7_ADIRI</name>
<keyword evidence="4" id="KW-1185">Reference proteome</keyword>
<evidence type="ECO:0000256" key="2">
    <source>
        <dbReference type="SAM" id="SignalP"/>
    </source>
</evidence>
<dbReference type="AlphaFoldDB" id="A0A813PXL7"/>
<sequence>MIGYSVLVIVIQIVSSNAYYLIDINEDLTLESANYCTNLSIHRDLSSIPRQCHRHLYCGSYNCEEQSFRCVKIREALCCLYDYLQSNCSKEKFKDHFRSVYFHTSLQHGYCEINLERIEQDADSYCLANLKETTTSFSLPLKRSYQSINSSYRIEFSFVFFFLLLYILVVRVNFIIT</sequence>
<evidence type="ECO:0000256" key="1">
    <source>
        <dbReference type="SAM" id="Phobius"/>
    </source>
</evidence>